<keyword evidence="5 10" id="KW-0660">Purine salvage</keyword>
<sequence>MEYLHYAYEKLFGAGSQINGTQCSSHTPRKVICFGNVLLDRIVKLEDPELLKRYDLKMGSKGEMELEKLNQLALDAANSSHCLTNPGGSALNTVRILKQLGTDALFFGAVGADKHAEQLRSIFEERGIDAKLQTVDSSHTGQCVCLMYNDNPTLYANIGASALYSLEPFKHAVIHEGETFLRPVERRQIVYIEGFFVPKREEVCVYIMHHLIRERRRMALNLSAPYIVKNHTQTIMQLALRAFFIFGNRQEFEELVKATGHTSIDELAEKLLEGGNIKVILITNGSKGVQIITNYVEEQSAAGPIIFEDYRAQQVDELVDATGAGDSFVAGFLHAWLERRSLSESIRIATNVAAKVVTQVGCNLPQT</sequence>
<dbReference type="EMBL" id="CH963849">
    <property type="protein sequence ID" value="EDW74177.1"/>
    <property type="molecule type" value="Genomic_DNA"/>
</dbReference>
<dbReference type="Proteomes" id="UP000007798">
    <property type="component" value="Unassembled WGS sequence"/>
</dbReference>
<evidence type="ECO:0000313" key="13">
    <source>
        <dbReference type="Proteomes" id="UP000007798"/>
    </source>
</evidence>
<dbReference type="InterPro" id="IPR011611">
    <property type="entry name" value="PfkB_dom"/>
</dbReference>
<dbReference type="UniPathway" id="UPA00588">
    <property type="reaction ID" value="UER00659"/>
</dbReference>
<evidence type="ECO:0000256" key="1">
    <source>
        <dbReference type="ARBA" id="ARBA00004801"/>
    </source>
</evidence>
<dbReference type="GO" id="GO:0006144">
    <property type="term" value="P:purine nucleobase metabolic process"/>
    <property type="evidence" value="ECO:0007669"/>
    <property type="project" value="TreeGrafter"/>
</dbReference>
<evidence type="ECO:0000313" key="12">
    <source>
        <dbReference type="EMBL" id="EDW74177.1"/>
    </source>
</evidence>
<dbReference type="Gene3D" id="3.30.1110.10">
    <property type="match status" value="1"/>
</dbReference>
<dbReference type="GO" id="GO:0005634">
    <property type="term" value="C:nucleus"/>
    <property type="evidence" value="ECO:0007669"/>
    <property type="project" value="UniProtKB-SubCell"/>
</dbReference>
<comment type="catalytic activity">
    <reaction evidence="10">
        <text>adenosine + ATP = AMP + ADP + H(+)</text>
        <dbReference type="Rhea" id="RHEA:20824"/>
        <dbReference type="ChEBI" id="CHEBI:15378"/>
        <dbReference type="ChEBI" id="CHEBI:16335"/>
        <dbReference type="ChEBI" id="CHEBI:30616"/>
        <dbReference type="ChEBI" id="CHEBI:456215"/>
        <dbReference type="ChEBI" id="CHEBI:456216"/>
        <dbReference type="EC" id="2.7.1.20"/>
    </reaction>
</comment>
<keyword evidence="10" id="KW-0460">Magnesium</keyword>
<organism evidence="13">
    <name type="scientific">Drosophila willistoni</name>
    <name type="common">Fruit fly</name>
    <dbReference type="NCBI Taxonomy" id="7260"/>
    <lineage>
        <taxon>Eukaryota</taxon>
        <taxon>Metazoa</taxon>
        <taxon>Ecdysozoa</taxon>
        <taxon>Arthropoda</taxon>
        <taxon>Hexapoda</taxon>
        <taxon>Insecta</taxon>
        <taxon>Pterygota</taxon>
        <taxon>Neoptera</taxon>
        <taxon>Endopterygota</taxon>
        <taxon>Diptera</taxon>
        <taxon>Brachycera</taxon>
        <taxon>Muscomorpha</taxon>
        <taxon>Ephydroidea</taxon>
        <taxon>Drosophilidae</taxon>
        <taxon>Drosophila</taxon>
        <taxon>Sophophora</taxon>
    </lineage>
</organism>
<dbReference type="CDD" id="cd01168">
    <property type="entry name" value="adenosine_kinase"/>
    <property type="match status" value="1"/>
</dbReference>
<comment type="function">
    <text evidence="10">ATP dependent phosphorylation of adenosine and other related nucleoside analogs to monophosphate derivatives.</text>
</comment>
<comment type="subunit">
    <text evidence="10">Monomer.</text>
</comment>
<feature type="domain" description="Carbohydrate kinase PfkB" evidence="11">
    <location>
        <begin position="81"/>
        <end position="365"/>
    </location>
</feature>
<evidence type="ECO:0000256" key="5">
    <source>
        <dbReference type="ARBA" id="ARBA00022726"/>
    </source>
</evidence>
<dbReference type="PANTHER" id="PTHR45769:SF5">
    <property type="entry name" value="ADENOSINE KINASE"/>
    <property type="match status" value="1"/>
</dbReference>
<evidence type="ECO:0000256" key="3">
    <source>
        <dbReference type="ARBA" id="ARBA00012119"/>
    </source>
</evidence>
<keyword evidence="13" id="KW-1185">Reference proteome</keyword>
<accession>B4MPY8</accession>
<feature type="active site" description="Proton acceptor" evidence="9">
    <location>
        <position position="326"/>
    </location>
</feature>
<comment type="subcellular location">
    <subcellularLocation>
        <location evidence="10">Nucleus</location>
    </subcellularLocation>
</comment>
<proteinExistence type="inferred from homology"/>
<evidence type="ECO:0000256" key="6">
    <source>
        <dbReference type="ARBA" id="ARBA00022741"/>
    </source>
</evidence>
<dbReference type="GO" id="GO:0005829">
    <property type="term" value="C:cytosol"/>
    <property type="evidence" value="ECO:0007669"/>
    <property type="project" value="TreeGrafter"/>
</dbReference>
<dbReference type="eggNOG" id="KOG2854">
    <property type="taxonomic scope" value="Eukaryota"/>
</dbReference>
<dbReference type="GO" id="GO:0004001">
    <property type="term" value="F:adenosine kinase activity"/>
    <property type="evidence" value="ECO:0007669"/>
    <property type="project" value="UniProtKB-UniRule"/>
</dbReference>
<keyword evidence="10" id="KW-0539">Nucleus</keyword>
<dbReference type="SMR" id="B4MPY8"/>
<protein>
    <recommendedName>
        <fullName evidence="3 10">Adenosine kinase</fullName>
        <shortName evidence="10">AK</shortName>
        <ecNumber evidence="3 10">2.7.1.20</ecNumber>
    </recommendedName>
    <alternativeName>
        <fullName evidence="10">Adenosine 5'-phosphotransferase</fullName>
    </alternativeName>
</protein>
<comment type="cofactor">
    <cofactor evidence="10">
        <name>Mg(2+)</name>
        <dbReference type="ChEBI" id="CHEBI:18420"/>
    </cofactor>
    <text evidence="10">Binds 3 Mg(2+) ions per subunit.</text>
</comment>
<dbReference type="SUPFAM" id="SSF53613">
    <property type="entry name" value="Ribokinase-like"/>
    <property type="match status" value="1"/>
</dbReference>
<comment type="pathway">
    <text evidence="1 10">Purine metabolism; AMP biosynthesis via salvage pathway; AMP from adenosine: step 1/1.</text>
</comment>
<dbReference type="HOGENOM" id="CLU_045832_0_1_1"/>
<dbReference type="Gene3D" id="3.40.1190.20">
    <property type="match status" value="1"/>
</dbReference>
<evidence type="ECO:0000256" key="9">
    <source>
        <dbReference type="PIRSR" id="PIRSR601805-1"/>
    </source>
</evidence>
<name>B4MPY8_DROWI</name>
<dbReference type="KEGG" id="dwi:6640276"/>
<keyword evidence="7 10" id="KW-0418">Kinase</keyword>
<keyword evidence="8 10" id="KW-0067">ATP-binding</keyword>
<evidence type="ECO:0000256" key="8">
    <source>
        <dbReference type="ARBA" id="ARBA00022840"/>
    </source>
</evidence>
<comment type="similarity">
    <text evidence="2 10">Belongs to the carbohydrate kinase PfkB family.</text>
</comment>
<keyword evidence="4 10" id="KW-0808">Transferase</keyword>
<reference evidence="12 13" key="1">
    <citation type="journal article" date="2007" name="Nature">
        <title>Evolution of genes and genomes on the Drosophila phylogeny.</title>
        <authorList>
            <consortium name="Drosophila 12 Genomes Consortium"/>
            <person name="Clark A.G."/>
            <person name="Eisen M.B."/>
            <person name="Smith D.R."/>
            <person name="Bergman C.M."/>
            <person name="Oliver B."/>
            <person name="Markow T.A."/>
            <person name="Kaufman T.C."/>
            <person name="Kellis M."/>
            <person name="Gelbart W."/>
            <person name="Iyer V.N."/>
            <person name="Pollard D.A."/>
            <person name="Sackton T.B."/>
            <person name="Larracuente A.M."/>
            <person name="Singh N.D."/>
            <person name="Abad J.P."/>
            <person name="Abt D.N."/>
            <person name="Adryan B."/>
            <person name="Aguade M."/>
            <person name="Akashi H."/>
            <person name="Anderson W.W."/>
            <person name="Aquadro C.F."/>
            <person name="Ardell D.H."/>
            <person name="Arguello R."/>
            <person name="Artieri C.G."/>
            <person name="Barbash D.A."/>
            <person name="Barker D."/>
            <person name="Barsanti P."/>
            <person name="Batterham P."/>
            <person name="Batzoglou S."/>
            <person name="Begun D."/>
            <person name="Bhutkar A."/>
            <person name="Blanco E."/>
            <person name="Bosak S.A."/>
            <person name="Bradley R.K."/>
            <person name="Brand A.D."/>
            <person name="Brent M.R."/>
            <person name="Brooks A.N."/>
            <person name="Brown R.H."/>
            <person name="Butlin R.K."/>
            <person name="Caggese C."/>
            <person name="Calvi B.R."/>
            <person name="Bernardo de Carvalho A."/>
            <person name="Caspi A."/>
            <person name="Castrezana S."/>
            <person name="Celniker S.E."/>
            <person name="Chang J.L."/>
            <person name="Chapple C."/>
            <person name="Chatterji S."/>
            <person name="Chinwalla A."/>
            <person name="Civetta A."/>
            <person name="Clifton S.W."/>
            <person name="Comeron J.M."/>
            <person name="Costello J.C."/>
            <person name="Coyne J.A."/>
            <person name="Daub J."/>
            <person name="David R.G."/>
            <person name="Delcher A.L."/>
            <person name="Delehaunty K."/>
            <person name="Do C.B."/>
            <person name="Ebling H."/>
            <person name="Edwards K."/>
            <person name="Eickbush T."/>
            <person name="Evans J.D."/>
            <person name="Filipski A."/>
            <person name="Findeiss S."/>
            <person name="Freyhult E."/>
            <person name="Fulton L."/>
            <person name="Fulton R."/>
            <person name="Garcia A.C."/>
            <person name="Gardiner A."/>
            <person name="Garfield D.A."/>
            <person name="Garvin B.E."/>
            <person name="Gibson G."/>
            <person name="Gilbert D."/>
            <person name="Gnerre S."/>
            <person name="Godfrey J."/>
            <person name="Good R."/>
            <person name="Gotea V."/>
            <person name="Gravely B."/>
            <person name="Greenberg A.J."/>
            <person name="Griffiths-Jones S."/>
            <person name="Gross S."/>
            <person name="Guigo R."/>
            <person name="Gustafson E.A."/>
            <person name="Haerty W."/>
            <person name="Hahn M.W."/>
            <person name="Halligan D.L."/>
            <person name="Halpern A.L."/>
            <person name="Halter G.M."/>
            <person name="Han M.V."/>
            <person name="Heger A."/>
            <person name="Hillier L."/>
            <person name="Hinrichs A.S."/>
            <person name="Holmes I."/>
            <person name="Hoskins R.A."/>
            <person name="Hubisz M.J."/>
            <person name="Hultmark D."/>
            <person name="Huntley M.A."/>
            <person name="Jaffe D.B."/>
            <person name="Jagadeeshan S."/>
            <person name="Jeck W.R."/>
            <person name="Johnson J."/>
            <person name="Jones C.D."/>
            <person name="Jordan W.C."/>
            <person name="Karpen G.H."/>
            <person name="Kataoka E."/>
            <person name="Keightley P.D."/>
            <person name="Kheradpour P."/>
            <person name="Kirkness E.F."/>
            <person name="Koerich L.B."/>
            <person name="Kristiansen K."/>
            <person name="Kudrna D."/>
            <person name="Kulathinal R.J."/>
            <person name="Kumar S."/>
            <person name="Kwok R."/>
            <person name="Lander E."/>
            <person name="Langley C.H."/>
            <person name="Lapoint R."/>
            <person name="Lazzaro B.P."/>
            <person name="Lee S.J."/>
            <person name="Levesque L."/>
            <person name="Li R."/>
            <person name="Lin C.F."/>
            <person name="Lin M.F."/>
            <person name="Lindblad-Toh K."/>
            <person name="Llopart A."/>
            <person name="Long M."/>
            <person name="Low L."/>
            <person name="Lozovsky E."/>
            <person name="Lu J."/>
            <person name="Luo M."/>
            <person name="Machado C.A."/>
            <person name="Makalowski W."/>
            <person name="Marzo M."/>
            <person name="Matsuda M."/>
            <person name="Matzkin L."/>
            <person name="McAllister B."/>
            <person name="McBride C.S."/>
            <person name="McKernan B."/>
            <person name="McKernan K."/>
            <person name="Mendez-Lago M."/>
            <person name="Minx P."/>
            <person name="Mollenhauer M.U."/>
            <person name="Montooth K."/>
            <person name="Mount S.M."/>
            <person name="Mu X."/>
            <person name="Myers E."/>
            <person name="Negre B."/>
            <person name="Newfeld S."/>
            <person name="Nielsen R."/>
            <person name="Noor M.A."/>
            <person name="O'Grady P."/>
            <person name="Pachter L."/>
            <person name="Papaceit M."/>
            <person name="Parisi M.J."/>
            <person name="Parisi M."/>
            <person name="Parts L."/>
            <person name="Pedersen J.S."/>
            <person name="Pesole G."/>
            <person name="Phillippy A.M."/>
            <person name="Ponting C.P."/>
            <person name="Pop M."/>
            <person name="Porcelli D."/>
            <person name="Powell J.R."/>
            <person name="Prohaska S."/>
            <person name="Pruitt K."/>
            <person name="Puig M."/>
            <person name="Quesneville H."/>
            <person name="Ram K.R."/>
            <person name="Rand D."/>
            <person name="Rasmussen M.D."/>
            <person name="Reed L.K."/>
            <person name="Reenan R."/>
            <person name="Reily A."/>
            <person name="Remington K.A."/>
            <person name="Rieger T.T."/>
            <person name="Ritchie M.G."/>
            <person name="Robin C."/>
            <person name="Rogers Y.H."/>
            <person name="Rohde C."/>
            <person name="Rozas J."/>
            <person name="Rubenfield M.J."/>
            <person name="Ruiz A."/>
            <person name="Russo S."/>
            <person name="Salzberg S.L."/>
            <person name="Sanchez-Gracia A."/>
            <person name="Saranga D.J."/>
            <person name="Sato H."/>
            <person name="Schaeffer S.W."/>
            <person name="Schatz M.C."/>
            <person name="Schlenke T."/>
            <person name="Schwartz R."/>
            <person name="Segarra C."/>
            <person name="Singh R.S."/>
            <person name="Sirot L."/>
            <person name="Sirota M."/>
            <person name="Sisneros N.B."/>
            <person name="Smith C.D."/>
            <person name="Smith T.F."/>
            <person name="Spieth J."/>
            <person name="Stage D.E."/>
            <person name="Stark A."/>
            <person name="Stephan W."/>
            <person name="Strausberg R.L."/>
            <person name="Strempel S."/>
            <person name="Sturgill D."/>
            <person name="Sutton G."/>
            <person name="Sutton G.G."/>
            <person name="Tao W."/>
            <person name="Teichmann S."/>
            <person name="Tobari Y.N."/>
            <person name="Tomimura Y."/>
            <person name="Tsolas J.M."/>
            <person name="Valente V.L."/>
            <person name="Venter E."/>
            <person name="Venter J.C."/>
            <person name="Vicario S."/>
            <person name="Vieira F.G."/>
            <person name="Vilella A.J."/>
            <person name="Villasante A."/>
            <person name="Walenz B."/>
            <person name="Wang J."/>
            <person name="Wasserman M."/>
            <person name="Watts T."/>
            <person name="Wilson D."/>
            <person name="Wilson R.K."/>
            <person name="Wing R.A."/>
            <person name="Wolfner M.F."/>
            <person name="Wong A."/>
            <person name="Wong G.K."/>
            <person name="Wu C.I."/>
            <person name="Wu G."/>
            <person name="Yamamoto D."/>
            <person name="Yang H.P."/>
            <person name="Yang S.P."/>
            <person name="Yorke J.A."/>
            <person name="Yoshida K."/>
            <person name="Zdobnov E."/>
            <person name="Zhang P."/>
            <person name="Zhang Y."/>
            <person name="Zimin A.V."/>
            <person name="Baldwin J."/>
            <person name="Abdouelleil A."/>
            <person name="Abdulkadir J."/>
            <person name="Abebe A."/>
            <person name="Abera B."/>
            <person name="Abreu J."/>
            <person name="Acer S.C."/>
            <person name="Aftuck L."/>
            <person name="Alexander A."/>
            <person name="An P."/>
            <person name="Anderson E."/>
            <person name="Anderson S."/>
            <person name="Arachi H."/>
            <person name="Azer M."/>
            <person name="Bachantsang P."/>
            <person name="Barry A."/>
            <person name="Bayul T."/>
            <person name="Berlin A."/>
            <person name="Bessette D."/>
            <person name="Bloom T."/>
            <person name="Blye J."/>
            <person name="Boguslavskiy L."/>
            <person name="Bonnet C."/>
            <person name="Boukhgalter B."/>
            <person name="Bourzgui I."/>
            <person name="Brown A."/>
            <person name="Cahill P."/>
            <person name="Channer S."/>
            <person name="Cheshatsang Y."/>
            <person name="Chuda L."/>
            <person name="Citroen M."/>
            <person name="Collymore A."/>
            <person name="Cooke P."/>
            <person name="Costello M."/>
            <person name="D'Aco K."/>
            <person name="Daza R."/>
            <person name="De Haan G."/>
            <person name="DeGray S."/>
            <person name="DeMaso C."/>
            <person name="Dhargay N."/>
            <person name="Dooley K."/>
            <person name="Dooley E."/>
            <person name="Doricent M."/>
            <person name="Dorje P."/>
            <person name="Dorjee K."/>
            <person name="Dupes A."/>
            <person name="Elong R."/>
            <person name="Falk J."/>
            <person name="Farina A."/>
            <person name="Faro S."/>
            <person name="Ferguson D."/>
            <person name="Fisher S."/>
            <person name="Foley C.D."/>
            <person name="Franke A."/>
            <person name="Friedrich D."/>
            <person name="Gadbois L."/>
            <person name="Gearin G."/>
            <person name="Gearin C.R."/>
            <person name="Giannoukos G."/>
            <person name="Goode T."/>
            <person name="Graham J."/>
            <person name="Grandbois E."/>
            <person name="Grewal S."/>
            <person name="Gyaltsen K."/>
            <person name="Hafez N."/>
            <person name="Hagos B."/>
            <person name="Hall J."/>
            <person name="Henson C."/>
            <person name="Hollinger A."/>
            <person name="Honan T."/>
            <person name="Huard M.D."/>
            <person name="Hughes L."/>
            <person name="Hurhula B."/>
            <person name="Husby M.E."/>
            <person name="Kamat A."/>
            <person name="Kanga B."/>
            <person name="Kashin S."/>
            <person name="Khazanovich D."/>
            <person name="Kisner P."/>
            <person name="Lance K."/>
            <person name="Lara M."/>
            <person name="Lee W."/>
            <person name="Lennon N."/>
            <person name="Letendre F."/>
            <person name="LeVine R."/>
            <person name="Lipovsky A."/>
            <person name="Liu X."/>
            <person name="Liu J."/>
            <person name="Liu S."/>
            <person name="Lokyitsang T."/>
            <person name="Lokyitsang Y."/>
            <person name="Lubonja R."/>
            <person name="Lui A."/>
            <person name="MacDonald P."/>
            <person name="Magnisalis V."/>
            <person name="Maru K."/>
            <person name="Matthews C."/>
            <person name="McCusker W."/>
            <person name="McDonough S."/>
            <person name="Mehta T."/>
            <person name="Meldrim J."/>
            <person name="Meneus L."/>
            <person name="Mihai O."/>
            <person name="Mihalev A."/>
            <person name="Mihova T."/>
            <person name="Mittelman R."/>
            <person name="Mlenga V."/>
            <person name="Montmayeur A."/>
            <person name="Mulrain L."/>
            <person name="Navidi A."/>
            <person name="Naylor J."/>
            <person name="Negash T."/>
            <person name="Nguyen T."/>
            <person name="Nguyen N."/>
            <person name="Nicol R."/>
            <person name="Norbu C."/>
            <person name="Norbu N."/>
            <person name="Novod N."/>
            <person name="O'Neill B."/>
            <person name="Osman S."/>
            <person name="Markiewicz E."/>
            <person name="Oyono O.L."/>
            <person name="Patti C."/>
            <person name="Phunkhang P."/>
            <person name="Pierre F."/>
            <person name="Priest M."/>
            <person name="Raghuraman S."/>
            <person name="Rege F."/>
            <person name="Reyes R."/>
            <person name="Rise C."/>
            <person name="Rogov P."/>
            <person name="Ross K."/>
            <person name="Ryan E."/>
            <person name="Settipalli S."/>
            <person name="Shea T."/>
            <person name="Sherpa N."/>
            <person name="Shi L."/>
            <person name="Shih D."/>
            <person name="Sparrow T."/>
            <person name="Spaulding J."/>
            <person name="Stalker J."/>
            <person name="Stange-Thomann N."/>
            <person name="Stavropoulos S."/>
            <person name="Stone C."/>
            <person name="Strader C."/>
            <person name="Tesfaye S."/>
            <person name="Thomson T."/>
            <person name="Thoulutsang Y."/>
            <person name="Thoulutsang D."/>
            <person name="Topham K."/>
            <person name="Topping I."/>
            <person name="Tsamla T."/>
            <person name="Vassiliev H."/>
            <person name="Vo A."/>
            <person name="Wangchuk T."/>
            <person name="Wangdi T."/>
            <person name="Weiand M."/>
            <person name="Wilkinson J."/>
            <person name="Wilson A."/>
            <person name="Yadav S."/>
            <person name="Young G."/>
            <person name="Yu Q."/>
            <person name="Zembek L."/>
            <person name="Zhong D."/>
            <person name="Zimmer A."/>
            <person name="Zwirko Z."/>
            <person name="Jaffe D.B."/>
            <person name="Alvarez P."/>
            <person name="Brockman W."/>
            <person name="Butler J."/>
            <person name="Chin C."/>
            <person name="Gnerre S."/>
            <person name="Grabherr M."/>
            <person name="Kleber M."/>
            <person name="Mauceli E."/>
            <person name="MacCallum I."/>
        </authorList>
    </citation>
    <scope>NUCLEOTIDE SEQUENCE [LARGE SCALE GENOMIC DNA]</scope>
    <source>
        <strain evidence="13">Tucson 14030-0811.24</strain>
    </source>
</reference>
<evidence type="ECO:0000256" key="7">
    <source>
        <dbReference type="ARBA" id="ARBA00022777"/>
    </source>
</evidence>
<dbReference type="GO" id="GO:0044209">
    <property type="term" value="P:AMP salvage"/>
    <property type="evidence" value="ECO:0007669"/>
    <property type="project" value="UniProtKB-UniRule"/>
</dbReference>
<dbReference type="InParanoid" id="B4MPY8"/>
<dbReference type="GO" id="GO:0006166">
    <property type="term" value="P:purine ribonucleoside salvage"/>
    <property type="evidence" value="ECO:0007669"/>
    <property type="project" value="UniProtKB-KW"/>
</dbReference>
<dbReference type="STRING" id="7260.B4MPY8"/>
<dbReference type="Pfam" id="PF00294">
    <property type="entry name" value="PfkB"/>
    <property type="match status" value="1"/>
</dbReference>
<evidence type="ECO:0000256" key="4">
    <source>
        <dbReference type="ARBA" id="ARBA00022679"/>
    </source>
</evidence>
<dbReference type="EC" id="2.7.1.20" evidence="3 10"/>
<evidence type="ECO:0000256" key="10">
    <source>
        <dbReference type="RuleBase" id="RU368116"/>
    </source>
</evidence>
<dbReference type="OMA" id="RKVICFG"/>
<dbReference type="FunCoup" id="B4MPY8">
    <property type="interactions" value="173"/>
</dbReference>
<dbReference type="InterPro" id="IPR001805">
    <property type="entry name" value="Adenokinase"/>
</dbReference>
<evidence type="ECO:0000256" key="2">
    <source>
        <dbReference type="ARBA" id="ARBA00010688"/>
    </source>
</evidence>
<dbReference type="OrthoDB" id="432447at2759"/>
<dbReference type="AlphaFoldDB" id="B4MPY8"/>
<dbReference type="PANTHER" id="PTHR45769">
    <property type="entry name" value="ADENOSINE KINASE"/>
    <property type="match status" value="1"/>
</dbReference>
<evidence type="ECO:0000259" key="11">
    <source>
        <dbReference type="Pfam" id="PF00294"/>
    </source>
</evidence>
<gene>
    <name evidence="12" type="primary">Dwil\GK21524</name>
    <name evidence="12" type="ORF">Dwil_GK21524</name>
</gene>
<dbReference type="PhylomeDB" id="B4MPY8"/>
<dbReference type="GO" id="GO:0005524">
    <property type="term" value="F:ATP binding"/>
    <property type="evidence" value="ECO:0007669"/>
    <property type="project" value="UniProtKB-UniRule"/>
</dbReference>
<dbReference type="InterPro" id="IPR029056">
    <property type="entry name" value="Ribokinase-like"/>
</dbReference>
<keyword evidence="6 10" id="KW-0547">Nucleotide-binding</keyword>